<sequence length="75" mass="8556">MRQISIPSAIKKTCPHNLYLNFKKHLIRMIKTGNPKENKTENPPSTQTLSTQYCDESNFLTDKPAIACQSVDFKT</sequence>
<dbReference type="Proteomes" id="UP000005365">
    <property type="component" value="Unassembled WGS sequence"/>
</dbReference>
<organism evidence="1 2">
    <name type="scientific">Neisseria sicca ATCC 29256</name>
    <dbReference type="NCBI Taxonomy" id="547045"/>
    <lineage>
        <taxon>Bacteria</taxon>
        <taxon>Pseudomonadati</taxon>
        <taxon>Pseudomonadota</taxon>
        <taxon>Betaproteobacteria</taxon>
        <taxon>Neisseriales</taxon>
        <taxon>Neisseriaceae</taxon>
        <taxon>Neisseria</taxon>
    </lineage>
</organism>
<gene>
    <name evidence="1" type="ORF">NEISICOT_03019</name>
</gene>
<reference evidence="1" key="1">
    <citation type="submission" date="2009-07" db="EMBL/GenBank/DDBJ databases">
        <authorList>
            <person name="Weinstock G."/>
            <person name="Sodergren E."/>
            <person name="Clifton S."/>
            <person name="Fulton L."/>
            <person name="Fulton B."/>
            <person name="Courtney L."/>
            <person name="Fronick C."/>
            <person name="Harrison M."/>
            <person name="Strong C."/>
            <person name="Farmer C."/>
            <person name="Delahaunty K."/>
            <person name="Markovic C."/>
            <person name="Hall O."/>
            <person name="Minx P."/>
            <person name="Tomlinson C."/>
            <person name="Mitreva M."/>
            <person name="Nelson J."/>
            <person name="Hou S."/>
            <person name="Wollam A."/>
            <person name="Pepin K.H."/>
            <person name="Johnson M."/>
            <person name="Bhonagiri V."/>
            <person name="Nash W.E."/>
            <person name="Warren W."/>
            <person name="Chinwalla A."/>
            <person name="Mardis E.R."/>
            <person name="Wilson R.K."/>
        </authorList>
    </citation>
    <scope>NUCLEOTIDE SEQUENCE [LARGE SCALE GENOMIC DNA]</scope>
    <source>
        <strain evidence="1">ATCC 29256</strain>
    </source>
</reference>
<accession>C6M8Z4</accession>
<name>C6M8Z4_NEISI</name>
<evidence type="ECO:0000313" key="2">
    <source>
        <dbReference type="Proteomes" id="UP000005365"/>
    </source>
</evidence>
<proteinExistence type="predicted"/>
<comment type="caution">
    <text evidence="1">The sequence shown here is derived from an EMBL/GenBank/DDBJ whole genome shotgun (WGS) entry which is preliminary data.</text>
</comment>
<dbReference type="EMBL" id="ACKO02000024">
    <property type="protein sequence ID" value="EET43224.1"/>
    <property type="molecule type" value="Genomic_DNA"/>
</dbReference>
<dbReference type="AlphaFoldDB" id="C6M8Z4"/>
<keyword evidence="2" id="KW-1185">Reference proteome</keyword>
<protein>
    <submittedName>
        <fullName evidence="1">Uncharacterized protein</fullName>
    </submittedName>
</protein>
<evidence type="ECO:0000313" key="1">
    <source>
        <dbReference type="EMBL" id="EET43224.1"/>
    </source>
</evidence>